<protein>
    <submittedName>
        <fullName evidence="2">Uncharacterized protein</fullName>
    </submittedName>
</protein>
<evidence type="ECO:0000313" key="3">
    <source>
        <dbReference type="Proteomes" id="UP000826195"/>
    </source>
</evidence>
<proteinExistence type="predicted"/>
<name>A0AAV7IXC0_COTGL</name>
<feature type="region of interest" description="Disordered" evidence="1">
    <location>
        <begin position="77"/>
        <end position="100"/>
    </location>
</feature>
<dbReference type="EMBL" id="JAHXZJ010000374">
    <property type="protein sequence ID" value="KAH0560926.1"/>
    <property type="molecule type" value="Genomic_DNA"/>
</dbReference>
<reference evidence="2 3" key="1">
    <citation type="journal article" date="2021" name="J. Hered.">
        <title>A chromosome-level genome assembly of the parasitoid wasp, Cotesia glomerata (Hymenoptera: Braconidae).</title>
        <authorList>
            <person name="Pinto B.J."/>
            <person name="Weis J.J."/>
            <person name="Gamble T."/>
            <person name="Ode P.J."/>
            <person name="Paul R."/>
            <person name="Zaspel J.M."/>
        </authorList>
    </citation>
    <scope>NUCLEOTIDE SEQUENCE [LARGE SCALE GENOMIC DNA]</scope>
    <source>
        <strain evidence="2">CgM1</strain>
    </source>
</reference>
<sequence length="197" mass="22534">MAGKSELCSICDGKLDGKKQQVTVKQVGLQSLIRASKERKEEKHSKWLDLDELVVHKQCQLNFICKRQIAAAKKRKLKQSLSSEKPSHDDEPEGAENTSDSKACLICSEIGDEEFEEKVKKSEFKRLISISKQLGDDKYLDWVDVQEIVLHKKCYATYLSKKEPSAKKRKLVKNKKNNNPREKDNILGEITRTETVT</sequence>
<gene>
    <name evidence="2" type="ORF">KQX54_009996</name>
</gene>
<feature type="region of interest" description="Disordered" evidence="1">
    <location>
        <begin position="166"/>
        <end position="197"/>
    </location>
</feature>
<comment type="caution">
    <text evidence="2">The sequence shown here is derived from an EMBL/GenBank/DDBJ whole genome shotgun (WGS) entry which is preliminary data.</text>
</comment>
<dbReference type="Proteomes" id="UP000826195">
    <property type="component" value="Unassembled WGS sequence"/>
</dbReference>
<accession>A0AAV7IXC0</accession>
<feature type="compositionally biased region" description="Basic residues" evidence="1">
    <location>
        <begin position="167"/>
        <end position="178"/>
    </location>
</feature>
<evidence type="ECO:0000313" key="2">
    <source>
        <dbReference type="EMBL" id="KAH0560926.1"/>
    </source>
</evidence>
<keyword evidence="3" id="KW-1185">Reference proteome</keyword>
<evidence type="ECO:0000256" key="1">
    <source>
        <dbReference type="SAM" id="MobiDB-lite"/>
    </source>
</evidence>
<organism evidence="2 3">
    <name type="scientific">Cotesia glomerata</name>
    <name type="common">Lepidopteran parasitic wasp</name>
    <name type="synonym">Apanteles glomeratus</name>
    <dbReference type="NCBI Taxonomy" id="32391"/>
    <lineage>
        <taxon>Eukaryota</taxon>
        <taxon>Metazoa</taxon>
        <taxon>Ecdysozoa</taxon>
        <taxon>Arthropoda</taxon>
        <taxon>Hexapoda</taxon>
        <taxon>Insecta</taxon>
        <taxon>Pterygota</taxon>
        <taxon>Neoptera</taxon>
        <taxon>Endopterygota</taxon>
        <taxon>Hymenoptera</taxon>
        <taxon>Apocrita</taxon>
        <taxon>Ichneumonoidea</taxon>
        <taxon>Braconidae</taxon>
        <taxon>Microgastrinae</taxon>
        <taxon>Cotesia</taxon>
    </lineage>
</organism>
<dbReference type="AlphaFoldDB" id="A0AAV7IXC0"/>